<protein>
    <submittedName>
        <fullName evidence="2">Uncharacterized protein</fullName>
    </submittedName>
</protein>
<dbReference type="Proteomes" id="UP000016933">
    <property type="component" value="Unassembled WGS sequence"/>
</dbReference>
<evidence type="ECO:0000256" key="1">
    <source>
        <dbReference type="SAM" id="MobiDB-lite"/>
    </source>
</evidence>
<sequence length="561" mass="63517">MSRRNAGNSTDDSYDLRRRRREEARVHARELARDQSWEEVYTANTETDETEDDEMNPSGTVESAPCIRDEHSDLLPKAIIMGHGLARSLPSSQAQQQSQEELDATGEHREFDELARRRWRGRLEARTTSPSMFNDESSGGESGESEFEHEATTTTFNRPTTVPCVQRHDSSDSEQSTALSDSRYDPQSDSDTSTYDRELYGLPRANLNFEGSQVFGDRYIRHNGRLSVPRRTQSTASPRAARYRRTQSVCRPSYLIHQAEGAAPSRAATTDHDLVSTQFWIVPSLLEVTFRLGLPQTRAIRLLDHAHHSSELSRPRWRYRSQTLSDQSLQPSTFSCSSSSPPWIDPLMLSDFLLNNPGENEELRNDLARFVVVYHQYPDLVRSGGFWEPLAVHGINIDEVIALLEELSEPRYNGEALRADDVLAGDGTAEGQVIEAEVRNCALAVGFFGEDLQSSPPRLSQRERISEQRLHRLARTLQDAHQRGALDSSGARMKARHRMAPDMPFDAFVMLARSVHPTRSSLSRWMRERLSEAGIEFDGVREILERCSEDERAEMGIGYHG</sequence>
<dbReference type="AlphaFoldDB" id="N1PWZ4"/>
<dbReference type="EMBL" id="KB446537">
    <property type="protein sequence ID" value="EME46930.1"/>
    <property type="molecule type" value="Genomic_DNA"/>
</dbReference>
<feature type="compositionally biased region" description="Acidic residues" evidence="1">
    <location>
        <begin position="46"/>
        <end position="55"/>
    </location>
</feature>
<feature type="region of interest" description="Disordered" evidence="1">
    <location>
        <begin position="88"/>
        <end position="109"/>
    </location>
</feature>
<dbReference type="HOGENOM" id="CLU_485730_0_0_1"/>
<proteinExistence type="predicted"/>
<reference evidence="3" key="1">
    <citation type="journal article" date="2012" name="PLoS Genet.">
        <title>The genomes of the fungal plant pathogens Cladosporium fulvum and Dothistroma septosporum reveal adaptation to different hosts and lifestyles but also signatures of common ancestry.</title>
        <authorList>
            <person name="de Wit P.J.G.M."/>
            <person name="van der Burgt A."/>
            <person name="Oekmen B."/>
            <person name="Stergiopoulos I."/>
            <person name="Abd-Elsalam K.A."/>
            <person name="Aerts A.L."/>
            <person name="Bahkali A.H."/>
            <person name="Beenen H.G."/>
            <person name="Chettri P."/>
            <person name="Cox M.P."/>
            <person name="Datema E."/>
            <person name="de Vries R.P."/>
            <person name="Dhillon B."/>
            <person name="Ganley A.R."/>
            <person name="Griffiths S.A."/>
            <person name="Guo Y."/>
            <person name="Hamelin R.C."/>
            <person name="Henrissat B."/>
            <person name="Kabir M.S."/>
            <person name="Jashni M.K."/>
            <person name="Kema G."/>
            <person name="Klaubauf S."/>
            <person name="Lapidus A."/>
            <person name="Levasseur A."/>
            <person name="Lindquist E."/>
            <person name="Mehrabi R."/>
            <person name="Ohm R.A."/>
            <person name="Owen T.J."/>
            <person name="Salamov A."/>
            <person name="Schwelm A."/>
            <person name="Schijlen E."/>
            <person name="Sun H."/>
            <person name="van den Burg H.A."/>
            <person name="van Ham R.C.H.J."/>
            <person name="Zhang S."/>
            <person name="Goodwin S.B."/>
            <person name="Grigoriev I.V."/>
            <person name="Collemare J."/>
            <person name="Bradshaw R.E."/>
        </authorList>
    </citation>
    <scope>NUCLEOTIDE SEQUENCE [LARGE SCALE GENOMIC DNA]</scope>
    <source>
        <strain evidence="3">NZE10 / CBS 128990</strain>
    </source>
</reference>
<accession>N1PWZ4</accession>
<name>N1PWZ4_DOTSN</name>
<organism evidence="2 3">
    <name type="scientific">Dothistroma septosporum (strain NZE10 / CBS 128990)</name>
    <name type="common">Red band needle blight fungus</name>
    <name type="synonym">Mycosphaerella pini</name>
    <dbReference type="NCBI Taxonomy" id="675120"/>
    <lineage>
        <taxon>Eukaryota</taxon>
        <taxon>Fungi</taxon>
        <taxon>Dikarya</taxon>
        <taxon>Ascomycota</taxon>
        <taxon>Pezizomycotina</taxon>
        <taxon>Dothideomycetes</taxon>
        <taxon>Dothideomycetidae</taxon>
        <taxon>Mycosphaerellales</taxon>
        <taxon>Mycosphaerellaceae</taxon>
        <taxon>Dothistroma</taxon>
    </lineage>
</organism>
<evidence type="ECO:0000313" key="2">
    <source>
        <dbReference type="EMBL" id="EME46930.1"/>
    </source>
</evidence>
<reference evidence="2 3" key="2">
    <citation type="journal article" date="2012" name="PLoS Pathog.">
        <title>Diverse lifestyles and strategies of plant pathogenesis encoded in the genomes of eighteen Dothideomycetes fungi.</title>
        <authorList>
            <person name="Ohm R.A."/>
            <person name="Feau N."/>
            <person name="Henrissat B."/>
            <person name="Schoch C.L."/>
            <person name="Horwitz B.A."/>
            <person name="Barry K.W."/>
            <person name="Condon B.J."/>
            <person name="Copeland A.C."/>
            <person name="Dhillon B."/>
            <person name="Glaser F."/>
            <person name="Hesse C.N."/>
            <person name="Kosti I."/>
            <person name="LaButti K."/>
            <person name="Lindquist E.A."/>
            <person name="Lucas S."/>
            <person name="Salamov A.A."/>
            <person name="Bradshaw R.E."/>
            <person name="Ciuffetti L."/>
            <person name="Hamelin R.C."/>
            <person name="Kema G.H.J."/>
            <person name="Lawrence C."/>
            <person name="Scott J.A."/>
            <person name="Spatafora J.W."/>
            <person name="Turgeon B.G."/>
            <person name="de Wit P.J.G.M."/>
            <person name="Zhong S."/>
            <person name="Goodwin S.B."/>
            <person name="Grigoriev I.V."/>
        </authorList>
    </citation>
    <scope>NUCLEOTIDE SEQUENCE [LARGE SCALE GENOMIC DNA]</scope>
    <source>
        <strain evidence="3">NZE10 / CBS 128990</strain>
    </source>
</reference>
<feature type="region of interest" description="Disordered" evidence="1">
    <location>
        <begin position="122"/>
        <end position="195"/>
    </location>
</feature>
<gene>
    <name evidence="2" type="ORF">DOTSEDRAFT_33450</name>
</gene>
<keyword evidence="3" id="KW-1185">Reference proteome</keyword>
<feature type="region of interest" description="Disordered" evidence="1">
    <location>
        <begin position="37"/>
        <end position="65"/>
    </location>
</feature>
<feature type="compositionally biased region" description="Low complexity" evidence="1">
    <location>
        <begin position="152"/>
        <end position="161"/>
    </location>
</feature>
<evidence type="ECO:0000313" key="3">
    <source>
        <dbReference type="Proteomes" id="UP000016933"/>
    </source>
</evidence>
<feature type="compositionally biased region" description="Polar residues" evidence="1">
    <location>
        <begin position="173"/>
        <end position="193"/>
    </location>
</feature>